<dbReference type="AlphaFoldDB" id="A0A0R3SWM9"/>
<dbReference type="Proteomes" id="UP000274504">
    <property type="component" value="Unassembled WGS sequence"/>
</dbReference>
<accession>A0A0R3SWM9</accession>
<evidence type="ECO:0000313" key="3">
    <source>
        <dbReference type="EMBL" id="VUZ48013.1"/>
    </source>
</evidence>
<evidence type="ECO:0000313" key="5">
    <source>
        <dbReference type="Proteomes" id="UP000321570"/>
    </source>
</evidence>
<protein>
    <submittedName>
        <fullName evidence="6">CathepsinC_exc domain-containing protein</fullName>
    </submittedName>
</protein>
<keyword evidence="1" id="KW-0732">Signal</keyword>
<proteinExistence type="predicted"/>
<gene>
    <name evidence="2" type="ORF">HDID_LOCUS10100</name>
    <name evidence="3" type="ORF">WMSIL1_LOCUS7340</name>
</gene>
<dbReference type="EMBL" id="CABIJS010000256">
    <property type="protein sequence ID" value="VUZ48013.1"/>
    <property type="molecule type" value="Genomic_DNA"/>
</dbReference>
<keyword evidence="5" id="KW-1185">Reference proteome</keyword>
<reference evidence="2 4" key="2">
    <citation type="submission" date="2018-11" db="EMBL/GenBank/DDBJ databases">
        <authorList>
            <consortium name="Pathogen Informatics"/>
        </authorList>
    </citation>
    <scope>NUCLEOTIDE SEQUENCE [LARGE SCALE GENOMIC DNA]</scope>
</reference>
<feature type="signal peptide" evidence="1">
    <location>
        <begin position="1"/>
        <end position="17"/>
    </location>
</feature>
<dbReference type="WBParaSite" id="HDID_0001010201-mRNA-1">
    <property type="protein sequence ID" value="HDID_0001010201-mRNA-1"/>
    <property type="gene ID" value="HDID_0001010201"/>
</dbReference>
<dbReference type="EMBL" id="UYSG01011523">
    <property type="protein sequence ID" value="VDL62684.1"/>
    <property type="molecule type" value="Genomic_DNA"/>
</dbReference>
<evidence type="ECO:0000313" key="2">
    <source>
        <dbReference type="EMBL" id="VDL62684.1"/>
    </source>
</evidence>
<evidence type="ECO:0000256" key="1">
    <source>
        <dbReference type="SAM" id="SignalP"/>
    </source>
</evidence>
<reference evidence="6" key="1">
    <citation type="submission" date="2017-02" db="UniProtKB">
        <authorList>
            <consortium name="WormBaseParasite"/>
        </authorList>
    </citation>
    <scope>IDENTIFICATION</scope>
</reference>
<reference evidence="3 5" key="3">
    <citation type="submission" date="2019-07" db="EMBL/GenBank/DDBJ databases">
        <authorList>
            <person name="Jastrzebski P J."/>
            <person name="Paukszto L."/>
            <person name="Jastrzebski P J."/>
        </authorList>
    </citation>
    <scope>NUCLEOTIDE SEQUENCE [LARGE SCALE GENOMIC DNA]</scope>
    <source>
        <strain evidence="3 5">WMS-il1</strain>
    </source>
</reference>
<evidence type="ECO:0000313" key="4">
    <source>
        <dbReference type="Proteomes" id="UP000274504"/>
    </source>
</evidence>
<evidence type="ECO:0000313" key="6">
    <source>
        <dbReference type="WBParaSite" id="HDID_0001010201-mRNA-1"/>
    </source>
</evidence>
<sequence length="97" mass="10882">MAKALLILALWWCLASALPLQSGDGIAGFENSIRPINNSTTEQWDELDTTMEIVTTGEFFDTTTEAAQFTPEEFVGDSACFTNDQPPEINWKIHQHY</sequence>
<name>A0A0R3SWM9_HYMDI</name>
<organism evidence="6">
    <name type="scientific">Hymenolepis diminuta</name>
    <name type="common">Rat tapeworm</name>
    <dbReference type="NCBI Taxonomy" id="6216"/>
    <lineage>
        <taxon>Eukaryota</taxon>
        <taxon>Metazoa</taxon>
        <taxon>Spiralia</taxon>
        <taxon>Lophotrochozoa</taxon>
        <taxon>Platyhelminthes</taxon>
        <taxon>Cestoda</taxon>
        <taxon>Eucestoda</taxon>
        <taxon>Cyclophyllidea</taxon>
        <taxon>Hymenolepididae</taxon>
        <taxon>Hymenolepis</taxon>
    </lineage>
</organism>
<feature type="chain" id="PRO_5044546600" evidence="1">
    <location>
        <begin position="18"/>
        <end position="97"/>
    </location>
</feature>
<dbReference type="Proteomes" id="UP000321570">
    <property type="component" value="Unassembled WGS sequence"/>
</dbReference>